<dbReference type="EMBL" id="JAULSR010000003">
    <property type="protein sequence ID" value="KAK0625434.1"/>
    <property type="molecule type" value="Genomic_DNA"/>
</dbReference>
<feature type="transmembrane region" description="Helical" evidence="1">
    <location>
        <begin position="155"/>
        <end position="174"/>
    </location>
</feature>
<gene>
    <name evidence="2" type="ORF">B0T17DRAFT_591009</name>
</gene>
<name>A0AA39X194_9PEZI</name>
<keyword evidence="3" id="KW-1185">Reference proteome</keyword>
<keyword evidence="1" id="KW-1133">Transmembrane helix</keyword>
<dbReference type="PANTHER" id="PTHR28029:SF1">
    <property type="entry name" value="PROTEIN ILM1"/>
    <property type="match status" value="1"/>
</dbReference>
<proteinExistence type="predicted"/>
<evidence type="ECO:0000313" key="3">
    <source>
        <dbReference type="Proteomes" id="UP001174934"/>
    </source>
</evidence>
<dbReference type="PANTHER" id="PTHR28029">
    <property type="entry name" value="PROTEIN ILM1"/>
    <property type="match status" value="1"/>
</dbReference>
<feature type="transmembrane region" description="Helical" evidence="1">
    <location>
        <begin position="56"/>
        <end position="76"/>
    </location>
</feature>
<keyword evidence="1" id="KW-0812">Transmembrane</keyword>
<reference evidence="2" key="1">
    <citation type="submission" date="2023-06" db="EMBL/GenBank/DDBJ databases">
        <title>Genome-scale phylogeny and comparative genomics of the fungal order Sordariales.</title>
        <authorList>
            <consortium name="Lawrence Berkeley National Laboratory"/>
            <person name="Hensen N."/>
            <person name="Bonometti L."/>
            <person name="Westerberg I."/>
            <person name="Brannstrom I.O."/>
            <person name="Guillou S."/>
            <person name="Cros-Aarteil S."/>
            <person name="Calhoun S."/>
            <person name="Haridas S."/>
            <person name="Kuo A."/>
            <person name="Mondo S."/>
            <person name="Pangilinan J."/>
            <person name="Riley R."/>
            <person name="LaButti K."/>
            <person name="Andreopoulos B."/>
            <person name="Lipzen A."/>
            <person name="Chen C."/>
            <person name="Yanf M."/>
            <person name="Daum C."/>
            <person name="Ng V."/>
            <person name="Clum A."/>
            <person name="Steindorff A."/>
            <person name="Ohm R."/>
            <person name="Martin F."/>
            <person name="Silar P."/>
            <person name="Natvig D."/>
            <person name="Lalanne C."/>
            <person name="Gautier V."/>
            <person name="Ament-velasquez S.L."/>
            <person name="Kruys A."/>
            <person name="Hutchinson M.I."/>
            <person name="Powell A.J."/>
            <person name="Barry K."/>
            <person name="Miller A.N."/>
            <person name="Grigoriev I.V."/>
            <person name="Debuchy R."/>
            <person name="Gladieux P."/>
            <person name="Thoren M.H."/>
            <person name="Johannesson H."/>
        </authorList>
    </citation>
    <scope>NUCLEOTIDE SEQUENCE</scope>
    <source>
        <strain evidence="2">SMH3391-2</strain>
    </source>
</reference>
<accession>A0AA39X194</accession>
<dbReference type="Proteomes" id="UP001174934">
    <property type="component" value="Unassembled WGS sequence"/>
</dbReference>
<dbReference type="InterPro" id="IPR018815">
    <property type="entry name" value="Incr_loss_mito_DNA_1"/>
</dbReference>
<dbReference type="AlphaFoldDB" id="A0AA39X194"/>
<protein>
    <submittedName>
        <fullName evidence="2">Increased loss of mitochondrial DNA protein 1</fullName>
    </submittedName>
</protein>
<keyword evidence="1" id="KW-0472">Membrane</keyword>
<dbReference type="Pfam" id="PF10311">
    <property type="entry name" value="Ilm1"/>
    <property type="match status" value="1"/>
</dbReference>
<organism evidence="2 3">
    <name type="scientific">Bombardia bombarda</name>
    <dbReference type="NCBI Taxonomy" id="252184"/>
    <lineage>
        <taxon>Eukaryota</taxon>
        <taxon>Fungi</taxon>
        <taxon>Dikarya</taxon>
        <taxon>Ascomycota</taxon>
        <taxon>Pezizomycotina</taxon>
        <taxon>Sordariomycetes</taxon>
        <taxon>Sordariomycetidae</taxon>
        <taxon>Sordariales</taxon>
        <taxon>Lasiosphaeriaceae</taxon>
        <taxon>Bombardia</taxon>
    </lineage>
</organism>
<evidence type="ECO:0000256" key="1">
    <source>
        <dbReference type="SAM" id="Phobius"/>
    </source>
</evidence>
<sequence>MALISAKTILTSLSLFHITLGFFFLTSPGSVADQAVVYLLGEAMGLPHVRSFETQSPSLAFLAAVLAIMGVSDLVTLSLPDEISLLHHWSLQAPIRLLMSFILVLYSFFFSASSPIFANTSSSSSSTFTHPSVHAPPPLGYAPSGWGGDALKNRVFFTFMFVETFSWFWVWVTLQEEVPTLVMNKRGSGRRRSSGYNGYER</sequence>
<evidence type="ECO:0000313" key="2">
    <source>
        <dbReference type="EMBL" id="KAK0625434.1"/>
    </source>
</evidence>
<comment type="caution">
    <text evidence="2">The sequence shown here is derived from an EMBL/GenBank/DDBJ whole genome shotgun (WGS) entry which is preliminary data.</text>
</comment>
<feature type="transmembrane region" description="Helical" evidence="1">
    <location>
        <begin position="97"/>
        <end position="118"/>
    </location>
</feature>